<dbReference type="KEGG" id="pll:I858_016310"/>
<organism evidence="2 3">
    <name type="scientific">Planococcus versutus</name>
    <dbReference type="NCBI Taxonomy" id="1302659"/>
    <lineage>
        <taxon>Bacteria</taxon>
        <taxon>Bacillati</taxon>
        <taxon>Bacillota</taxon>
        <taxon>Bacilli</taxon>
        <taxon>Bacillales</taxon>
        <taxon>Caryophanaceae</taxon>
        <taxon>Planococcus</taxon>
    </lineage>
</organism>
<protein>
    <recommendedName>
        <fullName evidence="1">Phage-Barnase-EndoU-ColicinE5/D-RelE like nuclease 4 domain-containing protein</fullName>
    </recommendedName>
</protein>
<evidence type="ECO:0000313" key="2">
    <source>
        <dbReference type="EMBL" id="ANU28544.1"/>
    </source>
</evidence>
<keyword evidence="2" id="KW-0614">Plasmid</keyword>
<accession>A0A1B1S5T5</accession>
<dbReference type="EMBL" id="CP016541">
    <property type="protein sequence ID" value="ANU28544.1"/>
    <property type="molecule type" value="Genomic_DNA"/>
</dbReference>
<proteinExistence type="predicted"/>
<sequence>MTLTYIHGQFEHSIENRIKFSPLIKPIFDEGIDVGEASFIFLKKKAYSKIDADYLLRLKIRQDSKEYYLNLFLKKDKLSNDYILISFFPRLNNDYEKTQTRLTLLYRKKENGEIAEELYVHKNYTPPSLPEIES</sequence>
<dbReference type="AlphaFoldDB" id="A0A1B1S5T5"/>
<feature type="domain" description="Phage-Barnase-EndoU-ColicinE5/D-RelE like nuclease 4" evidence="1">
    <location>
        <begin position="10"/>
        <end position="118"/>
    </location>
</feature>
<dbReference type="RefSeq" id="WP_038704968.1">
    <property type="nucleotide sequence ID" value="NZ_CP016541.2"/>
</dbReference>
<evidence type="ECO:0000259" key="1">
    <source>
        <dbReference type="Pfam" id="PF18813"/>
    </source>
</evidence>
<reference evidence="2" key="1">
    <citation type="submission" date="2016-10" db="EMBL/GenBank/DDBJ databases">
        <authorList>
            <person name="See-Too W.S."/>
        </authorList>
    </citation>
    <scope>NUCLEOTIDE SEQUENCE</scope>
    <source>
        <strain evidence="2">L10.15</strain>
        <plasmid evidence="2">pPS15-1</plasmid>
    </source>
</reference>
<gene>
    <name evidence="2" type="ORF">I858_016310</name>
</gene>
<evidence type="ECO:0000313" key="3">
    <source>
        <dbReference type="Proteomes" id="UP000053354"/>
    </source>
</evidence>
<dbReference type="Proteomes" id="UP000053354">
    <property type="component" value="Plasmid pPS15-1"/>
</dbReference>
<dbReference type="InterPro" id="IPR041420">
    <property type="entry name" value="PBECR4"/>
</dbReference>
<dbReference type="OrthoDB" id="9825402at2"/>
<dbReference type="Pfam" id="PF18813">
    <property type="entry name" value="PBECR4"/>
    <property type="match status" value="1"/>
</dbReference>
<geneLocation type="plasmid" evidence="2 3">
    <name>pPS15-1</name>
</geneLocation>
<name>A0A1B1S5T5_9BACL</name>
<keyword evidence="3" id="KW-1185">Reference proteome</keyword>